<gene>
    <name evidence="1" type="ORF">R5R35_004472</name>
</gene>
<comment type="caution">
    <text evidence="1">The sequence shown here is derived from an EMBL/GenBank/DDBJ whole genome shotgun (WGS) entry which is preliminary data.</text>
</comment>
<proteinExistence type="predicted"/>
<dbReference type="AlphaFoldDB" id="A0AAN9Z1U9"/>
<protein>
    <submittedName>
        <fullName evidence="1">Uncharacterized protein</fullName>
    </submittedName>
</protein>
<sequence>MSLVNVCVIDIGTHPGGIPCSVLQFFREMNSVEKDQSYCQYTCCVSIGSKLAILYLYTNIICTHQATCKFVKGNSRLSG</sequence>
<evidence type="ECO:0000313" key="1">
    <source>
        <dbReference type="EMBL" id="KAK7793043.1"/>
    </source>
</evidence>
<accession>A0AAN9Z1U9</accession>
<dbReference type="EMBL" id="JAZDUA010000406">
    <property type="protein sequence ID" value="KAK7793043.1"/>
    <property type="molecule type" value="Genomic_DNA"/>
</dbReference>
<evidence type="ECO:0000313" key="2">
    <source>
        <dbReference type="Proteomes" id="UP001378592"/>
    </source>
</evidence>
<dbReference type="Proteomes" id="UP001378592">
    <property type="component" value="Unassembled WGS sequence"/>
</dbReference>
<organism evidence="1 2">
    <name type="scientific">Gryllus longicercus</name>
    <dbReference type="NCBI Taxonomy" id="2509291"/>
    <lineage>
        <taxon>Eukaryota</taxon>
        <taxon>Metazoa</taxon>
        <taxon>Ecdysozoa</taxon>
        <taxon>Arthropoda</taxon>
        <taxon>Hexapoda</taxon>
        <taxon>Insecta</taxon>
        <taxon>Pterygota</taxon>
        <taxon>Neoptera</taxon>
        <taxon>Polyneoptera</taxon>
        <taxon>Orthoptera</taxon>
        <taxon>Ensifera</taxon>
        <taxon>Gryllidea</taxon>
        <taxon>Grylloidea</taxon>
        <taxon>Gryllidae</taxon>
        <taxon>Gryllinae</taxon>
        <taxon>Gryllus</taxon>
    </lineage>
</organism>
<reference evidence="1 2" key="1">
    <citation type="submission" date="2024-03" db="EMBL/GenBank/DDBJ databases">
        <title>The genome assembly and annotation of the cricket Gryllus longicercus Weissman &amp; Gray.</title>
        <authorList>
            <person name="Szrajer S."/>
            <person name="Gray D."/>
            <person name="Ylla G."/>
        </authorList>
    </citation>
    <scope>NUCLEOTIDE SEQUENCE [LARGE SCALE GENOMIC DNA]</scope>
    <source>
        <strain evidence="1">DAG 2021-001</strain>
        <tissue evidence="1">Whole body minus gut</tissue>
    </source>
</reference>
<keyword evidence="2" id="KW-1185">Reference proteome</keyword>
<name>A0AAN9Z1U9_9ORTH</name>